<accession>A0A5S9R5B4</accession>
<evidence type="ECO:0000256" key="1">
    <source>
        <dbReference type="ARBA" id="ARBA00023015"/>
    </source>
</evidence>
<protein>
    <recommendedName>
        <fullName evidence="8">RNA polymerase sigma factor 70 region 4 type 2 domain-containing protein</fullName>
    </recommendedName>
</protein>
<dbReference type="PANTHER" id="PTHR30385">
    <property type="entry name" value="SIGMA FACTOR F FLAGELLAR"/>
    <property type="match status" value="1"/>
</dbReference>
<keyword evidence="4" id="KW-0804">Transcription</keyword>
<name>A0A5S9R5B4_9HYPH</name>
<dbReference type="InterPro" id="IPR036567">
    <property type="entry name" value="RHF-like"/>
</dbReference>
<dbReference type="Proteomes" id="UP000433050">
    <property type="component" value="Unassembled WGS sequence"/>
</dbReference>
<dbReference type="GO" id="GO:0003677">
    <property type="term" value="F:DNA binding"/>
    <property type="evidence" value="ECO:0007669"/>
    <property type="project" value="UniProtKB-KW"/>
</dbReference>
<evidence type="ECO:0000256" key="4">
    <source>
        <dbReference type="ARBA" id="ARBA00023163"/>
    </source>
</evidence>
<keyword evidence="2" id="KW-0731">Sigma factor</keyword>
<dbReference type="AlphaFoldDB" id="A0A5S9R5B4"/>
<evidence type="ECO:0000256" key="5">
    <source>
        <dbReference type="SAM" id="MobiDB-lite"/>
    </source>
</evidence>
<evidence type="ECO:0000256" key="2">
    <source>
        <dbReference type="ARBA" id="ARBA00023082"/>
    </source>
</evidence>
<keyword evidence="7" id="KW-1185">Reference proteome</keyword>
<dbReference type="RefSeq" id="WP_159602246.1">
    <property type="nucleotide sequence ID" value="NZ_CACSAS010000029.1"/>
</dbReference>
<dbReference type="PANTHER" id="PTHR30385:SF8">
    <property type="entry name" value="RNA POLYMERASE SIGMA-E FACTOR"/>
    <property type="match status" value="1"/>
</dbReference>
<dbReference type="GO" id="GO:0006352">
    <property type="term" value="P:DNA-templated transcription initiation"/>
    <property type="evidence" value="ECO:0007669"/>
    <property type="project" value="InterPro"/>
</dbReference>
<organism evidence="6 7">
    <name type="scientific">Starkeya nomas</name>
    <dbReference type="NCBI Taxonomy" id="2666134"/>
    <lineage>
        <taxon>Bacteria</taxon>
        <taxon>Pseudomonadati</taxon>
        <taxon>Pseudomonadota</taxon>
        <taxon>Alphaproteobacteria</taxon>
        <taxon>Hyphomicrobiales</taxon>
        <taxon>Xanthobacteraceae</taxon>
        <taxon>Starkeya</taxon>
    </lineage>
</organism>
<keyword evidence="3" id="KW-0238">DNA-binding</keyword>
<evidence type="ECO:0008006" key="8">
    <source>
        <dbReference type="Google" id="ProtNLM"/>
    </source>
</evidence>
<dbReference type="Gene3D" id="3.30.160.100">
    <property type="entry name" value="Ribosome hibernation promotion factor-like"/>
    <property type="match status" value="1"/>
</dbReference>
<keyword evidence="1" id="KW-0805">Transcription regulation</keyword>
<dbReference type="Gene3D" id="1.10.10.10">
    <property type="entry name" value="Winged helix-like DNA-binding domain superfamily/Winged helix DNA-binding domain"/>
    <property type="match status" value="1"/>
</dbReference>
<dbReference type="EMBL" id="CACSAS010000029">
    <property type="protein sequence ID" value="CAA0129176.1"/>
    <property type="molecule type" value="Genomic_DNA"/>
</dbReference>
<dbReference type="InterPro" id="IPR013324">
    <property type="entry name" value="RNA_pol_sigma_r3/r4-like"/>
</dbReference>
<dbReference type="SUPFAM" id="SSF88659">
    <property type="entry name" value="Sigma3 and sigma4 domains of RNA polymerase sigma factors"/>
    <property type="match status" value="1"/>
</dbReference>
<evidence type="ECO:0000256" key="3">
    <source>
        <dbReference type="ARBA" id="ARBA00023125"/>
    </source>
</evidence>
<reference evidence="6 7" key="1">
    <citation type="submission" date="2019-12" db="EMBL/GenBank/DDBJ databases">
        <authorList>
            <person name="Reyes-Prieto M."/>
        </authorList>
    </citation>
    <scope>NUCLEOTIDE SEQUENCE [LARGE SCALE GENOMIC DNA]</scope>
    <source>
        <strain evidence="6">HF14-78462</strain>
    </source>
</reference>
<gene>
    <name evidence="6" type="ORF">STARVERO_04455</name>
</gene>
<proteinExistence type="predicted"/>
<evidence type="ECO:0000313" key="6">
    <source>
        <dbReference type="EMBL" id="CAA0129176.1"/>
    </source>
</evidence>
<dbReference type="InterPro" id="IPR036388">
    <property type="entry name" value="WH-like_DNA-bd_sf"/>
</dbReference>
<sequence>MKIRTAFRNLDRHGRQRAPEVIAEEVRQLESHLKRFRPELVRLEISVSQTEGKTRIHASLRLQLPSGVIAAQEDGFEIEPVLRKAFADLRRRVDRKVALLKGEPQWKRRARRARIKALLPPARDRAEAKRRTLYFGLIEDHLDAVYDTVRRELTYLEASGAVREGRLDVGDLVDATILKGLERFEQRPTEFSVGPWLTRLAFESIDAAAREASHALPDSAASLDLEPEAPAQDPTEADQEMFEFYQPDEALRLEDVVADGSAANPEAEAARREEALALHRAVAALPALWRRVLLRLDLENDTAEHVSQILGIPEDDVRRIAQSARAQLREKMQASGYPADTAGTFRESSRIPQPLLDRDRIERGLLGDVKGEAS</sequence>
<dbReference type="NCBIfam" id="TIGR02937">
    <property type="entry name" value="sigma70-ECF"/>
    <property type="match status" value="1"/>
</dbReference>
<feature type="region of interest" description="Disordered" evidence="5">
    <location>
        <begin position="331"/>
        <end position="353"/>
    </location>
</feature>
<dbReference type="InterPro" id="IPR014284">
    <property type="entry name" value="RNA_pol_sigma-70_dom"/>
</dbReference>
<evidence type="ECO:0000313" key="7">
    <source>
        <dbReference type="Proteomes" id="UP000433050"/>
    </source>
</evidence>
<feature type="region of interest" description="Disordered" evidence="5">
    <location>
        <begin position="217"/>
        <end position="236"/>
    </location>
</feature>
<dbReference type="GO" id="GO:0016987">
    <property type="term" value="F:sigma factor activity"/>
    <property type="evidence" value="ECO:0007669"/>
    <property type="project" value="UniProtKB-KW"/>
</dbReference>